<organism evidence="2 3">
    <name type="scientific">Vespula pensylvanica</name>
    <name type="common">Western yellow jacket</name>
    <name type="synonym">Wasp</name>
    <dbReference type="NCBI Taxonomy" id="30213"/>
    <lineage>
        <taxon>Eukaryota</taxon>
        <taxon>Metazoa</taxon>
        <taxon>Ecdysozoa</taxon>
        <taxon>Arthropoda</taxon>
        <taxon>Hexapoda</taxon>
        <taxon>Insecta</taxon>
        <taxon>Pterygota</taxon>
        <taxon>Neoptera</taxon>
        <taxon>Endopterygota</taxon>
        <taxon>Hymenoptera</taxon>
        <taxon>Apocrita</taxon>
        <taxon>Aculeata</taxon>
        <taxon>Vespoidea</taxon>
        <taxon>Vespidae</taxon>
        <taxon>Vespinae</taxon>
        <taxon>Vespula</taxon>
    </lineage>
</organism>
<evidence type="ECO:0000256" key="1">
    <source>
        <dbReference type="SAM" id="MobiDB-lite"/>
    </source>
</evidence>
<reference evidence="2" key="1">
    <citation type="journal article" date="2020" name="G3 (Bethesda)">
        <title>High-Quality Assemblies for Three Invasive Social Wasps from the &lt;i&gt;Vespula&lt;/i&gt; Genus.</title>
        <authorList>
            <person name="Harrop T.W.R."/>
            <person name="Guhlin J."/>
            <person name="McLaughlin G.M."/>
            <person name="Permina E."/>
            <person name="Stockwell P."/>
            <person name="Gilligan J."/>
            <person name="Le Lec M.F."/>
            <person name="Gruber M.A.M."/>
            <person name="Quinn O."/>
            <person name="Lovegrove M."/>
            <person name="Duncan E.J."/>
            <person name="Remnant E.J."/>
            <person name="Van Eeckhoven J."/>
            <person name="Graham B."/>
            <person name="Knapp R.A."/>
            <person name="Langford K.W."/>
            <person name="Kronenberg Z."/>
            <person name="Press M.O."/>
            <person name="Eacker S.M."/>
            <person name="Wilson-Rankin E.E."/>
            <person name="Purcell J."/>
            <person name="Lester P.J."/>
            <person name="Dearden P.K."/>
        </authorList>
    </citation>
    <scope>NUCLEOTIDE SEQUENCE</scope>
    <source>
        <strain evidence="2">Volc-1</strain>
    </source>
</reference>
<evidence type="ECO:0000313" key="2">
    <source>
        <dbReference type="EMBL" id="KAF7426851.1"/>
    </source>
</evidence>
<name>A0A834P3T1_VESPE</name>
<gene>
    <name evidence="2" type="ORF">H0235_006545</name>
</gene>
<proteinExistence type="predicted"/>
<accession>A0A834P3T1</accession>
<dbReference type="EMBL" id="JACSDY010000005">
    <property type="protein sequence ID" value="KAF7426851.1"/>
    <property type="molecule type" value="Genomic_DNA"/>
</dbReference>
<feature type="region of interest" description="Disordered" evidence="1">
    <location>
        <begin position="209"/>
        <end position="236"/>
    </location>
</feature>
<sequence length="236" mass="27299">MDDRRTEEKVFYEKLRGTTRPGITLDEKKRRYEKRKRRCSKLNVYELGKSRGKSNGPIIVSNTDEGTDDSATAKAKNYFLYNEVSLELSRYAYFYFPTAARVDTTVMPQPFPPAHDFDIALLVIRYEDAENWRTADVGRIDRGPDGSVFFGAIYRFQKDAIGDRRNGEKDKEREREREQRVSDFSTIFRGNGVSPCPFETKGWKRAMSELGVTNKSGRDSRDGDEEEERWLLSANS</sequence>
<dbReference type="Proteomes" id="UP000600918">
    <property type="component" value="Unassembled WGS sequence"/>
</dbReference>
<comment type="caution">
    <text evidence="2">The sequence shown here is derived from an EMBL/GenBank/DDBJ whole genome shotgun (WGS) entry which is preliminary data.</text>
</comment>
<keyword evidence="3" id="KW-1185">Reference proteome</keyword>
<protein>
    <submittedName>
        <fullName evidence="2">Uncharacterized protein</fullName>
    </submittedName>
</protein>
<evidence type="ECO:0000313" key="3">
    <source>
        <dbReference type="Proteomes" id="UP000600918"/>
    </source>
</evidence>
<dbReference type="AlphaFoldDB" id="A0A834P3T1"/>